<dbReference type="InterPro" id="IPR035906">
    <property type="entry name" value="MetI-like_sf"/>
</dbReference>
<feature type="domain" description="ABC transmembrane type-1" evidence="8">
    <location>
        <begin position="67"/>
        <end position="247"/>
    </location>
</feature>
<evidence type="ECO:0000256" key="3">
    <source>
        <dbReference type="ARBA" id="ARBA00022475"/>
    </source>
</evidence>
<dbReference type="InterPro" id="IPR000515">
    <property type="entry name" value="MetI-like"/>
</dbReference>
<evidence type="ECO:0000256" key="1">
    <source>
        <dbReference type="ARBA" id="ARBA00004651"/>
    </source>
</evidence>
<dbReference type="PROSITE" id="PS50928">
    <property type="entry name" value="ABC_TM1"/>
    <property type="match status" value="1"/>
</dbReference>
<reference evidence="9 10" key="1">
    <citation type="journal article" date="2012" name="PLoS ONE">
        <title>The purine-utilizing bacterium Clostridium acidurici 9a: a genome-guided metabolic reconsideration.</title>
        <authorList>
            <person name="Hartwich K."/>
            <person name="Poehlein A."/>
            <person name="Daniel R."/>
        </authorList>
    </citation>
    <scope>NUCLEOTIDE SEQUENCE [LARGE SCALE GENOMIC DNA]</scope>
    <source>
        <strain evidence="10">ATCC 7906 / DSM 604 / BCRC 14475 / CIP 104303 / KCTC 5404 / NCIMB 10678 / 9a</strain>
    </source>
</reference>
<evidence type="ECO:0000256" key="4">
    <source>
        <dbReference type="ARBA" id="ARBA00022692"/>
    </source>
</evidence>
<feature type="transmembrane region" description="Helical" evidence="7">
    <location>
        <begin position="105"/>
        <end position="126"/>
    </location>
</feature>
<feature type="transmembrane region" description="Helical" evidence="7">
    <location>
        <begin position="173"/>
        <end position="190"/>
    </location>
</feature>
<accession>K0B4N1</accession>
<dbReference type="Pfam" id="PF00528">
    <property type="entry name" value="BPD_transp_1"/>
    <property type="match status" value="1"/>
</dbReference>
<dbReference type="HOGENOM" id="CLU_046113_1_4_9"/>
<keyword evidence="10" id="KW-1185">Reference proteome</keyword>
<comment type="similarity">
    <text evidence="7">Belongs to the binding-protein-dependent transport system permease family.</text>
</comment>
<dbReference type="GO" id="GO:0055085">
    <property type="term" value="P:transmembrane transport"/>
    <property type="evidence" value="ECO:0007669"/>
    <property type="project" value="InterPro"/>
</dbReference>
<evidence type="ECO:0000259" key="8">
    <source>
        <dbReference type="PROSITE" id="PS50928"/>
    </source>
</evidence>
<dbReference type="PANTHER" id="PTHR30151">
    <property type="entry name" value="ALKANE SULFONATE ABC TRANSPORTER-RELATED, MEMBRANE SUBUNIT"/>
    <property type="match status" value="1"/>
</dbReference>
<dbReference type="KEGG" id="cad:Curi_c25210"/>
<dbReference type="AlphaFoldDB" id="K0B4N1"/>
<keyword evidence="5 7" id="KW-1133">Transmembrane helix</keyword>
<keyword evidence="6 7" id="KW-0472">Membrane</keyword>
<sequence length="264" mass="28954">MQNQSTTSTGILKKIVFYIALIMIWELAYRLGVETLKIWKPYTFPSPFSVIESLFILGKTNTLAIAIIASMKRLFVGYGISLVLGAALGLIIAKFKYIDENLTPLILGLQTLPSVCWIPFSILWFGIDESSIIFVIAIGSTFAVTMAIESSIKNIHPLYAKAARTMGASGMKLYFNVTLPAALPSIVTGLKQGWSFAWRALIAGEMISATTGLGQVLMVGRDLADISQVVAVMVVIIILGLFLDNIVFGKIEKRIRQKWGLETN</sequence>
<feature type="transmembrane region" description="Helical" evidence="7">
    <location>
        <begin position="15"/>
        <end position="32"/>
    </location>
</feature>
<gene>
    <name evidence="9" type="primary">ssuC3</name>
    <name evidence="9" type="ordered locus">Curi_c25210</name>
</gene>
<organism evidence="9 10">
    <name type="scientific">Gottschalkia acidurici (strain ATCC 7906 / DSM 604 / BCRC 14475 / CIP 104303 / KCTC 5404 / NCIMB 10678 / 9a)</name>
    <name type="common">Clostridium acidurici</name>
    <dbReference type="NCBI Taxonomy" id="1128398"/>
    <lineage>
        <taxon>Bacteria</taxon>
        <taxon>Bacillati</taxon>
        <taxon>Bacillota</taxon>
        <taxon>Tissierellia</taxon>
        <taxon>Tissierellales</taxon>
        <taxon>Gottschalkiaceae</taxon>
        <taxon>Gottschalkia</taxon>
    </lineage>
</organism>
<feature type="transmembrane region" description="Helical" evidence="7">
    <location>
        <begin position="132"/>
        <end position="152"/>
    </location>
</feature>
<protein>
    <submittedName>
        <fullName evidence="9">Aliphatic sulfonates ABC transporter permease protein SsuC</fullName>
    </submittedName>
</protein>
<dbReference type="CDD" id="cd06261">
    <property type="entry name" value="TM_PBP2"/>
    <property type="match status" value="1"/>
</dbReference>
<comment type="subcellular location">
    <subcellularLocation>
        <location evidence="1 7">Cell membrane</location>
        <topology evidence="1 7">Multi-pass membrane protein</topology>
    </subcellularLocation>
</comment>
<dbReference type="PATRIC" id="fig|1128398.3.peg.2596"/>
<keyword evidence="2 7" id="KW-0813">Transport</keyword>
<keyword evidence="4 7" id="KW-0812">Transmembrane</keyword>
<dbReference type="Proteomes" id="UP000006094">
    <property type="component" value="Chromosome"/>
</dbReference>
<dbReference type="PANTHER" id="PTHR30151:SF0">
    <property type="entry name" value="ABC TRANSPORTER PERMEASE PROTEIN MJ0413-RELATED"/>
    <property type="match status" value="1"/>
</dbReference>
<evidence type="ECO:0000256" key="7">
    <source>
        <dbReference type="RuleBase" id="RU363032"/>
    </source>
</evidence>
<feature type="transmembrane region" description="Helical" evidence="7">
    <location>
        <begin position="44"/>
        <end position="69"/>
    </location>
</feature>
<proteinExistence type="inferred from homology"/>
<dbReference type="Gene3D" id="1.10.3720.10">
    <property type="entry name" value="MetI-like"/>
    <property type="match status" value="1"/>
</dbReference>
<evidence type="ECO:0000256" key="5">
    <source>
        <dbReference type="ARBA" id="ARBA00022989"/>
    </source>
</evidence>
<keyword evidence="3" id="KW-1003">Cell membrane</keyword>
<evidence type="ECO:0000256" key="2">
    <source>
        <dbReference type="ARBA" id="ARBA00022448"/>
    </source>
</evidence>
<feature type="transmembrane region" description="Helical" evidence="7">
    <location>
        <begin position="75"/>
        <end position="93"/>
    </location>
</feature>
<dbReference type="EMBL" id="CP003326">
    <property type="protein sequence ID" value="AFS79516.1"/>
    <property type="molecule type" value="Genomic_DNA"/>
</dbReference>
<evidence type="ECO:0000256" key="6">
    <source>
        <dbReference type="ARBA" id="ARBA00023136"/>
    </source>
</evidence>
<dbReference type="GO" id="GO:0005886">
    <property type="term" value="C:plasma membrane"/>
    <property type="evidence" value="ECO:0007669"/>
    <property type="project" value="UniProtKB-SubCell"/>
</dbReference>
<evidence type="ECO:0000313" key="10">
    <source>
        <dbReference type="Proteomes" id="UP000006094"/>
    </source>
</evidence>
<dbReference type="STRING" id="1128398.Curi_c25210"/>
<dbReference type="RefSeq" id="WP_014968650.1">
    <property type="nucleotide sequence ID" value="NC_018664.1"/>
</dbReference>
<evidence type="ECO:0000313" key="9">
    <source>
        <dbReference type="EMBL" id="AFS79516.1"/>
    </source>
</evidence>
<dbReference type="eggNOG" id="COG0600">
    <property type="taxonomic scope" value="Bacteria"/>
</dbReference>
<dbReference type="SUPFAM" id="SSF161098">
    <property type="entry name" value="MetI-like"/>
    <property type="match status" value="1"/>
</dbReference>
<name>K0B4N1_GOTA9</name>
<feature type="transmembrane region" description="Helical" evidence="7">
    <location>
        <begin position="226"/>
        <end position="248"/>
    </location>
</feature>